<dbReference type="EMBL" id="JAVDBT010000010">
    <property type="protein sequence ID" value="MDQ2067071.1"/>
    <property type="molecule type" value="Genomic_DNA"/>
</dbReference>
<comment type="caution">
    <text evidence="1">The sequence shown here is derived from an EMBL/GenBank/DDBJ whole genome shotgun (WGS) entry which is preliminary data.</text>
</comment>
<reference evidence="1 2" key="1">
    <citation type="submission" date="2023-08" db="EMBL/GenBank/DDBJ databases">
        <title>Characterization of two Paracoccaceae strains isolated from Phycosphere and proposal of Xinfangfangia lacusdiani sp. nov.</title>
        <authorList>
            <person name="Deng Y."/>
            <person name="Zhang Y.Q."/>
        </authorList>
    </citation>
    <scope>NUCLEOTIDE SEQUENCE [LARGE SCALE GENOMIC DNA]</scope>
    <source>
        <strain evidence="1 2">CPCC 101601</strain>
    </source>
</reference>
<dbReference type="Proteomes" id="UP001239680">
    <property type="component" value="Unassembled WGS sequence"/>
</dbReference>
<gene>
    <name evidence="1" type="ORF">Q9295_11840</name>
</gene>
<evidence type="ECO:0000313" key="2">
    <source>
        <dbReference type="Proteomes" id="UP001239680"/>
    </source>
</evidence>
<accession>A0ABU0VZA0</accession>
<sequence length="319" mass="35430">MRPIEILSCLGLPADDRRVQNLLQQFQITRSPEVETDPLSDEVGEVQDWLANLQRGIEFGFEDEASFLGAPPVEWGEGPMLLTQIYFYAAHPAAAPYEGGFPFDLRLGDDRASIRAQMQRSGAELRWRERDTWPLQGFDFTVDYGSSSVFHYAVAILRPPILAPDPEALARCPSVAELAAMLGRPLSDAQLDATLARTGYARALQALDPSLMRADLRDDLGLELQFGVVKDVQGLALDRITLLGDRRFGARNWPGELPRALRFGASWQEIIAAMGEEPEAIAAEDFQLTAVWHRGVIGIEIEYSTMTNSLLAVDLVYRV</sequence>
<proteinExistence type="predicted"/>
<organism evidence="1 2">
    <name type="scientific">Pseudogemmobacter lacusdianii</name>
    <dbReference type="NCBI Taxonomy" id="3069608"/>
    <lineage>
        <taxon>Bacteria</taxon>
        <taxon>Pseudomonadati</taxon>
        <taxon>Pseudomonadota</taxon>
        <taxon>Alphaproteobacteria</taxon>
        <taxon>Rhodobacterales</taxon>
        <taxon>Paracoccaceae</taxon>
        <taxon>Pseudogemmobacter</taxon>
    </lineage>
</organism>
<evidence type="ECO:0008006" key="3">
    <source>
        <dbReference type="Google" id="ProtNLM"/>
    </source>
</evidence>
<evidence type="ECO:0000313" key="1">
    <source>
        <dbReference type="EMBL" id="MDQ2067071.1"/>
    </source>
</evidence>
<keyword evidence="2" id="KW-1185">Reference proteome</keyword>
<dbReference type="RefSeq" id="WP_306680783.1">
    <property type="nucleotide sequence ID" value="NZ_JAVDBT010000010.1"/>
</dbReference>
<name>A0ABU0VZA0_9RHOB</name>
<protein>
    <recommendedName>
        <fullName evidence="3">DUF1963 domain-containing protein</fullName>
    </recommendedName>
</protein>